<dbReference type="OrthoDB" id="286778at2"/>
<dbReference type="RefSeq" id="WP_094550754.1">
    <property type="nucleotide sequence ID" value="NZ_MQWB01000001.1"/>
</dbReference>
<accession>A0A259U2V6</accession>
<dbReference type="InterPro" id="IPR011033">
    <property type="entry name" value="PRC_barrel-like_sf"/>
</dbReference>
<dbReference type="PANTHER" id="PTHR36505">
    <property type="entry name" value="BLR1072 PROTEIN"/>
    <property type="match status" value="1"/>
</dbReference>
<dbReference type="Pfam" id="PF05239">
    <property type="entry name" value="PRC"/>
    <property type="match status" value="1"/>
</dbReference>
<proteinExistence type="predicted"/>
<reference evidence="2 3" key="1">
    <citation type="submission" date="2016-11" db="EMBL/GenBank/DDBJ databases">
        <title>Study of marine rhodopsin-containing bacteria.</title>
        <authorList>
            <person name="Yoshizawa S."/>
            <person name="Kumagai Y."/>
            <person name="Kogure K."/>
        </authorList>
    </citation>
    <scope>NUCLEOTIDE SEQUENCE [LARGE SCALE GENOMIC DNA]</scope>
    <source>
        <strain evidence="2 3">SG-29</strain>
    </source>
</reference>
<dbReference type="InterPro" id="IPR027275">
    <property type="entry name" value="PRC-brl_dom"/>
</dbReference>
<protein>
    <submittedName>
        <fullName evidence="2">Photosystem reaction center subunit H</fullName>
    </submittedName>
</protein>
<dbReference type="Proteomes" id="UP000216446">
    <property type="component" value="Unassembled WGS sequence"/>
</dbReference>
<evidence type="ECO:0000313" key="2">
    <source>
        <dbReference type="EMBL" id="OZC04365.1"/>
    </source>
</evidence>
<dbReference type="PANTHER" id="PTHR36505:SF1">
    <property type="entry name" value="BLR1072 PROTEIN"/>
    <property type="match status" value="1"/>
</dbReference>
<evidence type="ECO:0000259" key="1">
    <source>
        <dbReference type="Pfam" id="PF05239"/>
    </source>
</evidence>
<organism evidence="2 3">
    <name type="scientific">Rubricoccus marinus</name>
    <dbReference type="NCBI Taxonomy" id="716817"/>
    <lineage>
        <taxon>Bacteria</taxon>
        <taxon>Pseudomonadati</taxon>
        <taxon>Rhodothermota</taxon>
        <taxon>Rhodothermia</taxon>
        <taxon>Rhodothermales</taxon>
        <taxon>Rubricoccaceae</taxon>
        <taxon>Rubricoccus</taxon>
    </lineage>
</organism>
<dbReference type="EMBL" id="MQWB01000001">
    <property type="protein sequence ID" value="OZC04365.1"/>
    <property type="molecule type" value="Genomic_DNA"/>
</dbReference>
<feature type="domain" description="PRC-barrel" evidence="1">
    <location>
        <begin position="6"/>
        <end position="78"/>
    </location>
</feature>
<comment type="caution">
    <text evidence="2">The sequence shown here is derived from an EMBL/GenBank/DDBJ whole genome shotgun (WGS) entry which is preliminary data.</text>
</comment>
<dbReference type="InParanoid" id="A0A259U2V6"/>
<sequence>MLTLSTTSLIGTDVRNNAGETLGDIKDFMLDVDNGRVLYAVLDFGGFLGIGDKYFAVPLEAFRADTQSEKLVLDMDKARLENAPGFDKNNWPATANDTFVESVYDFYGQREAWTRSTQTRQTVLN</sequence>
<gene>
    <name evidence="2" type="ORF">BSZ36_16090</name>
</gene>
<keyword evidence="3" id="KW-1185">Reference proteome</keyword>
<dbReference type="Gene3D" id="2.30.30.240">
    <property type="entry name" value="PRC-barrel domain"/>
    <property type="match status" value="1"/>
</dbReference>
<dbReference type="SUPFAM" id="SSF50346">
    <property type="entry name" value="PRC-barrel domain"/>
    <property type="match status" value="1"/>
</dbReference>
<name>A0A259U2V6_9BACT</name>
<dbReference type="AlphaFoldDB" id="A0A259U2V6"/>
<evidence type="ECO:0000313" key="3">
    <source>
        <dbReference type="Proteomes" id="UP000216446"/>
    </source>
</evidence>